<protein>
    <submittedName>
        <fullName evidence="2">Uncharacterized protein</fullName>
    </submittedName>
</protein>
<feature type="signal peptide" evidence="1">
    <location>
        <begin position="1"/>
        <end position="25"/>
    </location>
</feature>
<evidence type="ECO:0000313" key="2">
    <source>
        <dbReference type="EMBL" id="RHN79273.1"/>
    </source>
</evidence>
<keyword evidence="1" id="KW-0732">Signal</keyword>
<name>A0A396JSH4_MEDTR</name>
<evidence type="ECO:0000313" key="3">
    <source>
        <dbReference type="Proteomes" id="UP000265566"/>
    </source>
</evidence>
<reference evidence="3" key="1">
    <citation type="journal article" date="2018" name="Nat. Plants">
        <title>Whole-genome landscape of Medicago truncatula symbiotic genes.</title>
        <authorList>
            <person name="Pecrix Y."/>
            <person name="Staton S.E."/>
            <person name="Sallet E."/>
            <person name="Lelandais-Briere C."/>
            <person name="Moreau S."/>
            <person name="Carrere S."/>
            <person name="Blein T."/>
            <person name="Jardinaud M.F."/>
            <person name="Latrasse D."/>
            <person name="Zouine M."/>
            <person name="Zahm M."/>
            <person name="Kreplak J."/>
            <person name="Mayjonade B."/>
            <person name="Satge C."/>
            <person name="Perez M."/>
            <person name="Cauet S."/>
            <person name="Marande W."/>
            <person name="Chantry-Darmon C."/>
            <person name="Lopez-Roques C."/>
            <person name="Bouchez O."/>
            <person name="Berard A."/>
            <person name="Debelle F."/>
            <person name="Munos S."/>
            <person name="Bendahmane A."/>
            <person name="Berges H."/>
            <person name="Niebel A."/>
            <person name="Buitink J."/>
            <person name="Frugier F."/>
            <person name="Benhamed M."/>
            <person name="Crespi M."/>
            <person name="Gouzy J."/>
            <person name="Gamas P."/>
        </authorList>
    </citation>
    <scope>NUCLEOTIDE SEQUENCE [LARGE SCALE GENOMIC DNA]</scope>
    <source>
        <strain evidence="3">cv. Jemalong A17</strain>
    </source>
</reference>
<dbReference type="Gramene" id="rna3041">
    <property type="protein sequence ID" value="RHN79273.1"/>
    <property type="gene ID" value="gene3041"/>
</dbReference>
<accession>A0A396JSH4</accession>
<gene>
    <name evidence="2" type="ORF">MtrunA17_Chr1g0175511</name>
</gene>
<proteinExistence type="predicted"/>
<comment type="caution">
    <text evidence="2">The sequence shown here is derived from an EMBL/GenBank/DDBJ whole genome shotgun (WGS) entry which is preliminary data.</text>
</comment>
<dbReference type="AlphaFoldDB" id="A0A396JSH4"/>
<sequence>MAKLLKIVNNMEIIIFLFLFVTSQCLEVNGEVLNPRGKVFHSAWCNEDSDCKPDVCTPLSVICDAQRCKCHTRCIGDFDCKEKICFPPFLSHSKCDEHICICTNYFETLL</sequence>
<dbReference type="EMBL" id="PSQE01000001">
    <property type="protein sequence ID" value="RHN79273.1"/>
    <property type="molecule type" value="Genomic_DNA"/>
</dbReference>
<feature type="chain" id="PRO_5017219766" evidence="1">
    <location>
        <begin position="26"/>
        <end position="110"/>
    </location>
</feature>
<organism evidence="2 3">
    <name type="scientific">Medicago truncatula</name>
    <name type="common">Barrel medic</name>
    <name type="synonym">Medicago tribuloides</name>
    <dbReference type="NCBI Taxonomy" id="3880"/>
    <lineage>
        <taxon>Eukaryota</taxon>
        <taxon>Viridiplantae</taxon>
        <taxon>Streptophyta</taxon>
        <taxon>Embryophyta</taxon>
        <taxon>Tracheophyta</taxon>
        <taxon>Spermatophyta</taxon>
        <taxon>Magnoliopsida</taxon>
        <taxon>eudicotyledons</taxon>
        <taxon>Gunneridae</taxon>
        <taxon>Pentapetalae</taxon>
        <taxon>rosids</taxon>
        <taxon>fabids</taxon>
        <taxon>Fabales</taxon>
        <taxon>Fabaceae</taxon>
        <taxon>Papilionoideae</taxon>
        <taxon>50 kb inversion clade</taxon>
        <taxon>NPAAA clade</taxon>
        <taxon>Hologalegina</taxon>
        <taxon>IRL clade</taxon>
        <taxon>Trifolieae</taxon>
        <taxon>Medicago</taxon>
    </lineage>
</organism>
<evidence type="ECO:0000256" key="1">
    <source>
        <dbReference type="SAM" id="SignalP"/>
    </source>
</evidence>
<dbReference type="Proteomes" id="UP000265566">
    <property type="component" value="Chromosome 1"/>
</dbReference>